<feature type="domain" description="RABX5 catalytic core helical" evidence="3">
    <location>
        <begin position="6"/>
        <end position="66"/>
    </location>
</feature>
<keyword evidence="1" id="KW-0732">Signal</keyword>
<dbReference type="Gene3D" id="1.10.246.120">
    <property type="match status" value="1"/>
</dbReference>
<dbReference type="Pfam" id="PF02204">
    <property type="entry name" value="VPS9"/>
    <property type="match status" value="1"/>
</dbReference>
<dbReference type="GO" id="GO:0030139">
    <property type="term" value="C:endocytic vesicle"/>
    <property type="evidence" value="ECO:0007669"/>
    <property type="project" value="TreeGrafter"/>
</dbReference>
<feature type="domain" description="VPS9" evidence="2">
    <location>
        <begin position="113"/>
        <end position="156"/>
    </location>
</feature>
<evidence type="ECO:0000259" key="2">
    <source>
        <dbReference type="Pfam" id="PF02204"/>
    </source>
</evidence>
<sequence>WLFFCSFIVSFTFYAENSENDGTRFQDFLLTMEATIRDHPLWANASEEEIDCAVEGLEKYVMTKLFSRTFGSSPEDARIDREISEKVLLLQNFLRPKHLDIPAVFNNEASWLANPPKLHSNLKFIQLYRRQAKLVSEAAYYFTNLVSVKTFIINLDAKSLSIGEAEFQESMQAARLARRRTGIEPSLASDEIAASASPPLRMPNDVKLADSLLTMDEMAALGGLTDAKPSTTRLSFHSLLHIENFISLSIRLSCTICFALLISGGSNYPFMEVEPGELTVRDVEKLLTLYKDVVKKYTNLCEAVKHSSLSNCHIKDEDIESHPQKT</sequence>
<dbReference type="InterPro" id="IPR003123">
    <property type="entry name" value="VPS9"/>
</dbReference>
<feature type="chain" id="PRO_5041690111" description="Vacuolar protein sorting-associated protein 9A" evidence="1">
    <location>
        <begin position="18"/>
        <end position="326"/>
    </location>
</feature>
<protein>
    <recommendedName>
        <fullName evidence="6">Vacuolar protein sorting-associated protein 9A</fullName>
    </recommendedName>
</protein>
<dbReference type="InterPro" id="IPR041545">
    <property type="entry name" value="DUF5601"/>
</dbReference>
<accession>A0AA88VWK1</accession>
<evidence type="ECO:0000256" key="1">
    <source>
        <dbReference type="SAM" id="SignalP"/>
    </source>
</evidence>
<reference evidence="4" key="1">
    <citation type="submission" date="2022-12" db="EMBL/GenBank/DDBJ databases">
        <title>Draft genome assemblies for two species of Escallonia (Escalloniales).</title>
        <authorList>
            <person name="Chanderbali A."/>
            <person name="Dervinis C."/>
            <person name="Anghel I."/>
            <person name="Soltis D."/>
            <person name="Soltis P."/>
            <person name="Zapata F."/>
        </authorList>
    </citation>
    <scope>NUCLEOTIDE SEQUENCE</scope>
    <source>
        <strain evidence="4">UCBG64.0493</strain>
        <tissue evidence="4">Leaf</tissue>
    </source>
</reference>
<evidence type="ECO:0000313" key="5">
    <source>
        <dbReference type="Proteomes" id="UP001188597"/>
    </source>
</evidence>
<dbReference type="Gene3D" id="1.20.1050.80">
    <property type="entry name" value="VPS9 domain"/>
    <property type="match status" value="1"/>
</dbReference>
<keyword evidence="5" id="KW-1185">Reference proteome</keyword>
<dbReference type="AlphaFoldDB" id="A0AA88VWK1"/>
<comment type="caution">
    <text evidence="4">The sequence shown here is derived from an EMBL/GenBank/DDBJ whole genome shotgun (WGS) entry which is preliminary data.</text>
</comment>
<dbReference type="GO" id="GO:0031267">
    <property type="term" value="F:small GTPase binding"/>
    <property type="evidence" value="ECO:0007669"/>
    <property type="project" value="TreeGrafter"/>
</dbReference>
<evidence type="ECO:0000313" key="4">
    <source>
        <dbReference type="EMBL" id="KAK3014974.1"/>
    </source>
</evidence>
<dbReference type="GO" id="GO:0016192">
    <property type="term" value="P:vesicle-mediated transport"/>
    <property type="evidence" value="ECO:0007669"/>
    <property type="project" value="InterPro"/>
</dbReference>
<feature type="non-terminal residue" evidence="4">
    <location>
        <position position="326"/>
    </location>
</feature>
<dbReference type="PANTHER" id="PTHR23101">
    <property type="entry name" value="RAB GDP/GTP EXCHANGE FACTOR"/>
    <property type="match status" value="1"/>
</dbReference>
<gene>
    <name evidence="4" type="ORF">RJ639_010331</name>
</gene>
<organism evidence="4 5">
    <name type="scientific">Escallonia herrerae</name>
    <dbReference type="NCBI Taxonomy" id="1293975"/>
    <lineage>
        <taxon>Eukaryota</taxon>
        <taxon>Viridiplantae</taxon>
        <taxon>Streptophyta</taxon>
        <taxon>Embryophyta</taxon>
        <taxon>Tracheophyta</taxon>
        <taxon>Spermatophyta</taxon>
        <taxon>Magnoliopsida</taxon>
        <taxon>eudicotyledons</taxon>
        <taxon>Gunneridae</taxon>
        <taxon>Pentapetalae</taxon>
        <taxon>asterids</taxon>
        <taxon>campanulids</taxon>
        <taxon>Escalloniales</taxon>
        <taxon>Escalloniaceae</taxon>
        <taxon>Escallonia</taxon>
    </lineage>
</organism>
<dbReference type="InterPro" id="IPR037191">
    <property type="entry name" value="VPS9_dom_sf"/>
</dbReference>
<name>A0AA88VWK1_9ASTE</name>
<dbReference type="Pfam" id="PF18151">
    <property type="entry name" value="DUF5601"/>
    <property type="match status" value="1"/>
</dbReference>
<dbReference type="GO" id="GO:0005829">
    <property type="term" value="C:cytosol"/>
    <property type="evidence" value="ECO:0007669"/>
    <property type="project" value="TreeGrafter"/>
</dbReference>
<dbReference type="Proteomes" id="UP001188597">
    <property type="component" value="Unassembled WGS sequence"/>
</dbReference>
<dbReference type="PANTHER" id="PTHR23101:SF63">
    <property type="entry name" value="VACUOLAR PROTEIN SORTING-ASSOCIATED PROTEIN 9A-LIKE ISOFORM X1"/>
    <property type="match status" value="1"/>
</dbReference>
<dbReference type="InterPro" id="IPR045046">
    <property type="entry name" value="Vps9-like"/>
</dbReference>
<proteinExistence type="predicted"/>
<evidence type="ECO:0000259" key="3">
    <source>
        <dbReference type="Pfam" id="PF18151"/>
    </source>
</evidence>
<dbReference type="SUPFAM" id="SSF109993">
    <property type="entry name" value="VPS9 domain"/>
    <property type="match status" value="1"/>
</dbReference>
<feature type="signal peptide" evidence="1">
    <location>
        <begin position="1"/>
        <end position="17"/>
    </location>
</feature>
<evidence type="ECO:0008006" key="6">
    <source>
        <dbReference type="Google" id="ProtNLM"/>
    </source>
</evidence>
<dbReference type="GO" id="GO:0005085">
    <property type="term" value="F:guanyl-nucleotide exchange factor activity"/>
    <property type="evidence" value="ECO:0007669"/>
    <property type="project" value="InterPro"/>
</dbReference>
<dbReference type="EMBL" id="JAVXUP010001175">
    <property type="protein sequence ID" value="KAK3014974.1"/>
    <property type="molecule type" value="Genomic_DNA"/>
</dbReference>